<dbReference type="OrthoDB" id="269227at2759"/>
<dbReference type="VEuPathDB" id="FungiDB:Z519_12594"/>
<dbReference type="HOGENOM" id="CLU_1834941_0_0_1"/>
<reference evidence="2" key="1">
    <citation type="submission" date="2015-01" db="EMBL/GenBank/DDBJ databases">
        <title>The Genome Sequence of Cladophialophora bantiana CBS 173.52.</title>
        <authorList>
            <consortium name="The Broad Institute Genomics Platform"/>
            <person name="Cuomo C."/>
            <person name="de Hoog S."/>
            <person name="Gorbushina A."/>
            <person name="Stielow B."/>
            <person name="Teixiera M."/>
            <person name="Abouelleil A."/>
            <person name="Chapman S.B."/>
            <person name="Priest M."/>
            <person name="Young S.K."/>
            <person name="Wortman J."/>
            <person name="Nusbaum C."/>
            <person name="Birren B."/>
        </authorList>
    </citation>
    <scope>NUCLEOTIDE SEQUENCE [LARGE SCALE GENOMIC DNA]</scope>
    <source>
        <strain evidence="2">CBS 173.52</strain>
    </source>
</reference>
<dbReference type="GO" id="GO:0016491">
    <property type="term" value="F:oxidoreductase activity"/>
    <property type="evidence" value="ECO:0007669"/>
    <property type="project" value="TreeGrafter"/>
</dbReference>
<dbReference type="AlphaFoldDB" id="A0A0D2H0K2"/>
<dbReference type="RefSeq" id="XP_016613477.1">
    <property type="nucleotide sequence ID" value="XM_016770299.1"/>
</dbReference>
<keyword evidence="3" id="KW-1185">Reference proteome</keyword>
<dbReference type="GeneID" id="27705522"/>
<dbReference type="GO" id="GO:0050660">
    <property type="term" value="F:flavin adenine dinucleotide binding"/>
    <property type="evidence" value="ECO:0007669"/>
    <property type="project" value="InterPro"/>
</dbReference>
<evidence type="ECO:0000256" key="1">
    <source>
        <dbReference type="ARBA" id="ARBA00010790"/>
    </source>
</evidence>
<dbReference type="PANTHER" id="PTHR11552">
    <property type="entry name" value="GLUCOSE-METHANOL-CHOLINE GMC OXIDOREDUCTASE"/>
    <property type="match status" value="1"/>
</dbReference>
<name>A0A0D2H0K2_CLAB1</name>
<dbReference type="InterPro" id="IPR036188">
    <property type="entry name" value="FAD/NAD-bd_sf"/>
</dbReference>
<dbReference type="Gene3D" id="3.50.50.60">
    <property type="entry name" value="FAD/NAD(P)-binding domain"/>
    <property type="match status" value="1"/>
</dbReference>
<evidence type="ECO:0008006" key="4">
    <source>
        <dbReference type="Google" id="ProtNLM"/>
    </source>
</evidence>
<gene>
    <name evidence="2" type="ORF">Z519_12594</name>
</gene>
<accession>A0A0D2H0K2</accession>
<evidence type="ECO:0000313" key="2">
    <source>
        <dbReference type="EMBL" id="KIW86808.1"/>
    </source>
</evidence>
<dbReference type="EMBL" id="KN847010">
    <property type="protein sequence ID" value="KIW86808.1"/>
    <property type="molecule type" value="Genomic_DNA"/>
</dbReference>
<dbReference type="SUPFAM" id="SSF51905">
    <property type="entry name" value="FAD/NAD(P)-binding domain"/>
    <property type="match status" value="1"/>
</dbReference>
<comment type="similarity">
    <text evidence="1">Belongs to the GMC oxidoreductase family.</text>
</comment>
<evidence type="ECO:0000313" key="3">
    <source>
        <dbReference type="Proteomes" id="UP000053789"/>
    </source>
</evidence>
<protein>
    <recommendedName>
        <fullName evidence="4">Glucose-methanol-choline oxidoreductase N-terminal domain-containing protein</fullName>
    </recommendedName>
</protein>
<sequence>MICTGAYEPSWTLELSGIGDPQVLQAAGLDCTVANKLVGANLQDHYAMAISFELVSGRFSVNAVLAPEVIKPFMELYQKAGTGPLAGPPSGIGYLNYAVLVSPEQLQTTLYAAASTQGIETPLNEAQQRQNLQFQCYWPC</sequence>
<dbReference type="Gene3D" id="3.30.560.10">
    <property type="entry name" value="Glucose Oxidase, domain 3"/>
    <property type="match status" value="1"/>
</dbReference>
<dbReference type="InterPro" id="IPR012132">
    <property type="entry name" value="GMC_OxRdtase"/>
</dbReference>
<organism evidence="2 3">
    <name type="scientific">Cladophialophora bantiana (strain ATCC 10958 / CBS 173.52 / CDC B-1940 / NIH 8579)</name>
    <name type="common">Xylohypha bantiana</name>
    <dbReference type="NCBI Taxonomy" id="1442370"/>
    <lineage>
        <taxon>Eukaryota</taxon>
        <taxon>Fungi</taxon>
        <taxon>Dikarya</taxon>
        <taxon>Ascomycota</taxon>
        <taxon>Pezizomycotina</taxon>
        <taxon>Eurotiomycetes</taxon>
        <taxon>Chaetothyriomycetidae</taxon>
        <taxon>Chaetothyriales</taxon>
        <taxon>Herpotrichiellaceae</taxon>
        <taxon>Cladophialophora</taxon>
    </lineage>
</organism>
<dbReference type="PANTHER" id="PTHR11552:SF210">
    <property type="entry name" value="GLUCOSE-METHANOL-CHOLINE OXIDOREDUCTASE N-TERMINAL DOMAIN-CONTAINING PROTEIN-RELATED"/>
    <property type="match status" value="1"/>
</dbReference>
<dbReference type="Proteomes" id="UP000053789">
    <property type="component" value="Unassembled WGS sequence"/>
</dbReference>
<proteinExistence type="inferred from homology"/>